<dbReference type="EMBL" id="QGNW01000140">
    <property type="protein sequence ID" value="RVW92092.1"/>
    <property type="molecule type" value="Genomic_DNA"/>
</dbReference>
<dbReference type="InterPro" id="IPR000743">
    <property type="entry name" value="Glyco_hydro_28"/>
</dbReference>
<evidence type="ECO:0000256" key="8">
    <source>
        <dbReference type="RuleBase" id="RU361169"/>
    </source>
</evidence>
<evidence type="ECO:0000256" key="6">
    <source>
        <dbReference type="ARBA" id="ARBA00023295"/>
    </source>
</evidence>
<organism evidence="9 10">
    <name type="scientific">Vitis vinifera</name>
    <name type="common">Grape</name>
    <dbReference type="NCBI Taxonomy" id="29760"/>
    <lineage>
        <taxon>Eukaryota</taxon>
        <taxon>Viridiplantae</taxon>
        <taxon>Streptophyta</taxon>
        <taxon>Embryophyta</taxon>
        <taxon>Tracheophyta</taxon>
        <taxon>Spermatophyta</taxon>
        <taxon>Magnoliopsida</taxon>
        <taxon>eudicotyledons</taxon>
        <taxon>Gunneridae</taxon>
        <taxon>Pentapetalae</taxon>
        <taxon>rosids</taxon>
        <taxon>Vitales</taxon>
        <taxon>Vitaceae</taxon>
        <taxon>Viteae</taxon>
        <taxon>Vitis</taxon>
    </lineage>
</organism>
<proteinExistence type="inferred from homology"/>
<dbReference type="GO" id="GO:0005975">
    <property type="term" value="P:carbohydrate metabolic process"/>
    <property type="evidence" value="ECO:0007669"/>
    <property type="project" value="InterPro"/>
</dbReference>
<protein>
    <submittedName>
        <fullName evidence="9">Putative polygalacturonase</fullName>
    </submittedName>
</protein>
<evidence type="ECO:0000313" key="9">
    <source>
        <dbReference type="EMBL" id="RVW92092.1"/>
    </source>
</evidence>
<reference evidence="9 10" key="1">
    <citation type="journal article" date="2018" name="PLoS Genet.">
        <title>Population sequencing reveals clonal diversity and ancestral inbreeding in the grapevine cultivar Chardonnay.</title>
        <authorList>
            <person name="Roach M.J."/>
            <person name="Johnson D.L."/>
            <person name="Bohlmann J."/>
            <person name="van Vuuren H.J."/>
            <person name="Jones S.J."/>
            <person name="Pretorius I.S."/>
            <person name="Schmidt S.A."/>
            <person name="Borneman A.R."/>
        </authorList>
    </citation>
    <scope>NUCLEOTIDE SEQUENCE [LARGE SCALE GENOMIC DNA]</scope>
    <source>
        <strain evidence="10">cv. Chardonnay</strain>
        <tissue evidence="9">Leaf</tissue>
    </source>
</reference>
<keyword evidence="5 8" id="KW-0378">Hydrolase</keyword>
<keyword evidence="3" id="KW-0134">Cell wall</keyword>
<sequence>MATSGMSIMTNSLLSPSFNVVSYGAVGNGKTDDSKAFMKAWSAVCHGQSHDAHLIIPPKTFLLKPVKFSGPCKASRITVQVLGKLVASTNKRAFNGNYWLLFHKVKGLTLWGKGSIDGKGSAWWQQHDSDFRPAALKFYECPGMVLKELTHLNSQKQHIVITKCHGALISKIKVIAPEDSPNTDGINIASSKNVRVQRSHISTGDDCIAISAGSSNIKIKGMTCAPSHGISIGALGDPGKPDESVEKVDVSACTFKGPGIGGGRGRVRNISYKNIEVQEVGTPIVIDQFYCPRGGCKNNSDSVRVSDVSYSGIRGTYTRDDAMSLLCSQNAACTNIVLDNINLRTMDPKKAAKVKCFNVKGRSQDVKPVVDCLSHWQFN</sequence>
<comment type="subcellular location">
    <subcellularLocation>
        <location evidence="1">Secreted</location>
        <location evidence="1">Cell wall</location>
    </subcellularLocation>
</comment>
<dbReference type="InterPro" id="IPR012334">
    <property type="entry name" value="Pectin_lyas_fold"/>
</dbReference>
<evidence type="ECO:0000256" key="4">
    <source>
        <dbReference type="ARBA" id="ARBA00022525"/>
    </source>
</evidence>
<comment type="similarity">
    <text evidence="2 8">Belongs to the glycosyl hydrolase 28 family.</text>
</comment>
<dbReference type="Gene3D" id="2.160.20.10">
    <property type="entry name" value="Single-stranded right-handed beta-helix, Pectin lyase-like"/>
    <property type="match status" value="1"/>
</dbReference>
<evidence type="ECO:0000256" key="7">
    <source>
        <dbReference type="ARBA" id="ARBA00023316"/>
    </source>
</evidence>
<dbReference type="SUPFAM" id="SSF51126">
    <property type="entry name" value="Pectin lyase-like"/>
    <property type="match status" value="1"/>
</dbReference>
<accession>A0A438I5X6</accession>
<keyword evidence="6 8" id="KW-0326">Glycosidase</keyword>
<comment type="caution">
    <text evidence="9">The sequence shown here is derived from an EMBL/GenBank/DDBJ whole genome shotgun (WGS) entry which is preliminary data.</text>
</comment>
<dbReference type="Proteomes" id="UP000288805">
    <property type="component" value="Unassembled WGS sequence"/>
</dbReference>
<evidence type="ECO:0000256" key="1">
    <source>
        <dbReference type="ARBA" id="ARBA00004191"/>
    </source>
</evidence>
<dbReference type="GO" id="GO:0004650">
    <property type="term" value="F:polygalacturonase activity"/>
    <property type="evidence" value="ECO:0007669"/>
    <property type="project" value="InterPro"/>
</dbReference>
<evidence type="ECO:0000256" key="3">
    <source>
        <dbReference type="ARBA" id="ARBA00022512"/>
    </source>
</evidence>
<evidence type="ECO:0000256" key="2">
    <source>
        <dbReference type="ARBA" id="ARBA00008834"/>
    </source>
</evidence>
<evidence type="ECO:0000313" key="10">
    <source>
        <dbReference type="Proteomes" id="UP000288805"/>
    </source>
</evidence>
<keyword evidence="4" id="KW-0964">Secreted</keyword>
<gene>
    <name evidence="9" type="primary">VvCHDp000960_10</name>
    <name evidence="9" type="ORF">CK203_037052</name>
</gene>
<keyword evidence="7" id="KW-0961">Cell wall biogenesis/degradation</keyword>
<dbReference type="Pfam" id="PF00295">
    <property type="entry name" value="Glyco_hydro_28"/>
    <property type="match status" value="1"/>
</dbReference>
<dbReference type="GO" id="GO:0071555">
    <property type="term" value="P:cell wall organization"/>
    <property type="evidence" value="ECO:0007669"/>
    <property type="project" value="UniProtKB-KW"/>
</dbReference>
<dbReference type="InterPro" id="IPR011050">
    <property type="entry name" value="Pectin_lyase_fold/virulence"/>
</dbReference>
<evidence type="ECO:0000256" key="5">
    <source>
        <dbReference type="ARBA" id="ARBA00022801"/>
    </source>
</evidence>
<name>A0A438I5X6_VITVI</name>
<dbReference type="PANTHER" id="PTHR31375">
    <property type="match status" value="1"/>
</dbReference>
<dbReference type="AlphaFoldDB" id="A0A438I5X6"/>